<dbReference type="Proteomes" id="UP000632154">
    <property type="component" value="Unassembled WGS sequence"/>
</dbReference>
<sequence>MNPSEAAFPASWQAGAQLFAAGHWWEAHEAWEPEWLAATGERRCALQALILLAAALHKRWRMGSLTERNFAKAQVYLRGLPPGVFGVDWARLEQEVAACLRSDAPVPFGLPLLPVWLDGRPSASALPRSDE</sequence>
<dbReference type="Gene3D" id="1.10.3450.10">
    <property type="entry name" value="TTHA0068-like"/>
    <property type="match status" value="1"/>
</dbReference>
<dbReference type="SUPFAM" id="SSF140663">
    <property type="entry name" value="TTHA0068-like"/>
    <property type="match status" value="1"/>
</dbReference>
<evidence type="ECO:0000313" key="2">
    <source>
        <dbReference type="Proteomes" id="UP000632154"/>
    </source>
</evidence>
<evidence type="ECO:0000313" key="1">
    <source>
        <dbReference type="EMBL" id="GHF98835.1"/>
    </source>
</evidence>
<gene>
    <name evidence="1" type="ORF">GCM10017783_08540</name>
</gene>
<name>A0ABQ3K0T6_9DEIO</name>
<dbReference type="Pfam" id="PF03745">
    <property type="entry name" value="DUF309"/>
    <property type="match status" value="1"/>
</dbReference>
<dbReference type="InterPro" id="IPR005500">
    <property type="entry name" value="DUF309"/>
</dbReference>
<keyword evidence="2" id="KW-1185">Reference proteome</keyword>
<organism evidence="1 2">
    <name type="scientific">Deinococcus piscis</name>
    <dbReference type="NCBI Taxonomy" id="394230"/>
    <lineage>
        <taxon>Bacteria</taxon>
        <taxon>Thermotogati</taxon>
        <taxon>Deinococcota</taxon>
        <taxon>Deinococci</taxon>
        <taxon>Deinococcales</taxon>
        <taxon>Deinococcaceae</taxon>
        <taxon>Deinococcus</taxon>
    </lineage>
</organism>
<accession>A0ABQ3K0T6</accession>
<dbReference type="EMBL" id="BNAL01000007">
    <property type="protein sequence ID" value="GHF98835.1"/>
    <property type="molecule type" value="Genomic_DNA"/>
</dbReference>
<evidence type="ECO:0008006" key="3">
    <source>
        <dbReference type="Google" id="ProtNLM"/>
    </source>
</evidence>
<dbReference type="InterPro" id="IPR023203">
    <property type="entry name" value="TTHA0068_sf"/>
</dbReference>
<dbReference type="RefSeq" id="WP_189642436.1">
    <property type="nucleotide sequence ID" value="NZ_BNAL01000007.1"/>
</dbReference>
<reference evidence="2" key="1">
    <citation type="journal article" date="2019" name="Int. J. Syst. Evol. Microbiol.">
        <title>The Global Catalogue of Microorganisms (GCM) 10K type strain sequencing project: providing services to taxonomists for standard genome sequencing and annotation.</title>
        <authorList>
            <consortium name="The Broad Institute Genomics Platform"/>
            <consortium name="The Broad Institute Genome Sequencing Center for Infectious Disease"/>
            <person name="Wu L."/>
            <person name="Ma J."/>
        </authorList>
    </citation>
    <scope>NUCLEOTIDE SEQUENCE [LARGE SCALE GENOMIC DNA]</scope>
    <source>
        <strain evidence="2">CGMCC 1.18439</strain>
    </source>
</reference>
<proteinExistence type="predicted"/>
<protein>
    <recommendedName>
        <fullName evidence="3">DUF309 domain-containing protein</fullName>
    </recommendedName>
</protein>
<comment type="caution">
    <text evidence="1">The sequence shown here is derived from an EMBL/GenBank/DDBJ whole genome shotgun (WGS) entry which is preliminary data.</text>
</comment>